<accession>Q23KB0</accession>
<dbReference type="Pfam" id="PF03357">
    <property type="entry name" value="Snf7"/>
    <property type="match status" value="1"/>
</dbReference>
<dbReference type="OrthoDB" id="10252926at2759"/>
<dbReference type="STRING" id="312017.Q23KB0"/>
<evidence type="ECO:0000313" key="4">
    <source>
        <dbReference type="Proteomes" id="UP000009168"/>
    </source>
</evidence>
<reference evidence="4" key="1">
    <citation type="journal article" date="2006" name="PLoS Biol.">
        <title>Macronuclear genome sequence of the ciliate Tetrahymena thermophila, a model eukaryote.</title>
        <authorList>
            <person name="Eisen J.A."/>
            <person name="Coyne R.S."/>
            <person name="Wu M."/>
            <person name="Wu D."/>
            <person name="Thiagarajan M."/>
            <person name="Wortman J.R."/>
            <person name="Badger J.H."/>
            <person name="Ren Q."/>
            <person name="Amedeo P."/>
            <person name="Jones K.M."/>
            <person name="Tallon L.J."/>
            <person name="Delcher A.L."/>
            <person name="Salzberg S.L."/>
            <person name="Silva J.C."/>
            <person name="Haas B.J."/>
            <person name="Majoros W.H."/>
            <person name="Farzad M."/>
            <person name="Carlton J.M."/>
            <person name="Smith R.K. Jr."/>
            <person name="Garg J."/>
            <person name="Pearlman R.E."/>
            <person name="Karrer K.M."/>
            <person name="Sun L."/>
            <person name="Manning G."/>
            <person name="Elde N.C."/>
            <person name="Turkewitz A.P."/>
            <person name="Asai D.J."/>
            <person name="Wilkes D.E."/>
            <person name="Wang Y."/>
            <person name="Cai H."/>
            <person name="Collins K."/>
            <person name="Stewart B.A."/>
            <person name="Lee S.R."/>
            <person name="Wilamowska K."/>
            <person name="Weinberg Z."/>
            <person name="Ruzzo W.L."/>
            <person name="Wloga D."/>
            <person name="Gaertig J."/>
            <person name="Frankel J."/>
            <person name="Tsao C.-C."/>
            <person name="Gorovsky M.A."/>
            <person name="Keeling P.J."/>
            <person name="Waller R.F."/>
            <person name="Patron N.J."/>
            <person name="Cherry J.M."/>
            <person name="Stover N.A."/>
            <person name="Krieger C.J."/>
            <person name="del Toro C."/>
            <person name="Ryder H.F."/>
            <person name="Williamson S.C."/>
            <person name="Barbeau R.A."/>
            <person name="Hamilton E.P."/>
            <person name="Orias E."/>
        </authorList>
    </citation>
    <scope>NUCLEOTIDE SEQUENCE [LARGE SCALE GENOMIC DNA]</scope>
    <source>
        <strain evidence="4">SB210</strain>
    </source>
</reference>
<dbReference type="InterPro" id="IPR005024">
    <property type="entry name" value="Snf7_fam"/>
</dbReference>
<evidence type="ECO:0000256" key="2">
    <source>
        <dbReference type="SAM" id="MobiDB-lite"/>
    </source>
</evidence>
<name>Q23KB0_TETTS</name>
<dbReference type="HOGENOM" id="CLU_1263696_0_0_1"/>
<evidence type="ECO:0000256" key="1">
    <source>
        <dbReference type="SAM" id="Coils"/>
    </source>
</evidence>
<proteinExistence type="predicted"/>
<dbReference type="KEGG" id="tet:TTHERM_00194250"/>
<dbReference type="EMBL" id="GG662673">
    <property type="protein sequence ID" value="EAR96933.4"/>
    <property type="molecule type" value="Genomic_DNA"/>
</dbReference>
<keyword evidence="4" id="KW-1185">Reference proteome</keyword>
<dbReference type="Gene3D" id="6.10.140.1230">
    <property type="match status" value="1"/>
</dbReference>
<dbReference type="eggNOG" id="KOG3230">
    <property type="taxonomic scope" value="Eukaryota"/>
</dbReference>
<dbReference type="InParanoid" id="Q23KB0"/>
<dbReference type="FunCoup" id="Q23KB0">
    <property type="interactions" value="552"/>
</dbReference>
<gene>
    <name evidence="3" type="ORF">TTHERM_00194250</name>
</gene>
<dbReference type="GeneID" id="7823150"/>
<dbReference type="RefSeq" id="XP_001017178.4">
    <property type="nucleotide sequence ID" value="XM_001017178.4"/>
</dbReference>
<feature type="compositionally biased region" description="Basic residues" evidence="2">
    <location>
        <begin position="33"/>
        <end position="43"/>
    </location>
</feature>
<dbReference type="GO" id="GO:0007034">
    <property type="term" value="P:vacuolar transport"/>
    <property type="evidence" value="ECO:0007669"/>
    <property type="project" value="InterPro"/>
</dbReference>
<sequence length="259" mass="29854">MNKNNNSFLTLRKTQQVQNQFKEISYNNLSKKIQPKQRNKQIKKFQQVKMGQKKSVPQPPPPPPKTVKEMVKEFTRSINRLRRDFSREIMKLEANQRKIKQDMENLIKKKEPRATVRILAQQLIKTQGMITKYKRLDAQLGDVQFQLNTAATTETLVSIMKGMGQVMKAGNDAIDVKNVQMAIETFNQECEKQNIMQEQIQDIMAQDEDDMGDEACDQLIDQMEKNVGGGSGGQKNIIPQQNLNNQVEDDFENRLNALK</sequence>
<protein>
    <submittedName>
        <fullName evidence="3">SNF7 family protein</fullName>
    </submittedName>
</protein>
<organism evidence="3 4">
    <name type="scientific">Tetrahymena thermophila (strain SB210)</name>
    <dbReference type="NCBI Taxonomy" id="312017"/>
    <lineage>
        <taxon>Eukaryota</taxon>
        <taxon>Sar</taxon>
        <taxon>Alveolata</taxon>
        <taxon>Ciliophora</taxon>
        <taxon>Intramacronucleata</taxon>
        <taxon>Oligohymenophorea</taxon>
        <taxon>Hymenostomatida</taxon>
        <taxon>Tetrahymenina</taxon>
        <taxon>Tetrahymenidae</taxon>
        <taxon>Tetrahymena</taxon>
    </lineage>
</organism>
<dbReference type="Proteomes" id="UP000009168">
    <property type="component" value="Unassembled WGS sequence"/>
</dbReference>
<feature type="coiled-coil region" evidence="1">
    <location>
        <begin position="82"/>
        <end position="109"/>
    </location>
</feature>
<dbReference type="AlphaFoldDB" id="Q23KB0"/>
<evidence type="ECO:0000313" key="3">
    <source>
        <dbReference type="EMBL" id="EAR96933.4"/>
    </source>
</evidence>
<dbReference type="PANTHER" id="PTHR10476">
    <property type="entry name" value="CHARGED MULTIVESICULAR BODY PROTEIN"/>
    <property type="match status" value="1"/>
</dbReference>
<keyword evidence="1" id="KW-0175">Coiled coil</keyword>
<feature type="region of interest" description="Disordered" evidence="2">
    <location>
        <begin position="28"/>
        <end position="67"/>
    </location>
</feature>